<dbReference type="SUPFAM" id="SSF49899">
    <property type="entry name" value="Concanavalin A-like lectins/glucanases"/>
    <property type="match status" value="1"/>
</dbReference>
<dbReference type="AlphaFoldDB" id="A0A0F9BZP1"/>
<accession>A0A0F9BZP1</accession>
<evidence type="ECO:0008006" key="2">
    <source>
        <dbReference type="Google" id="ProtNLM"/>
    </source>
</evidence>
<organism evidence="1">
    <name type="scientific">marine sediment metagenome</name>
    <dbReference type="NCBI Taxonomy" id="412755"/>
    <lineage>
        <taxon>unclassified sequences</taxon>
        <taxon>metagenomes</taxon>
        <taxon>ecological metagenomes</taxon>
    </lineage>
</organism>
<reference evidence="1" key="1">
    <citation type="journal article" date="2015" name="Nature">
        <title>Complex archaea that bridge the gap between prokaryotes and eukaryotes.</title>
        <authorList>
            <person name="Spang A."/>
            <person name="Saw J.H."/>
            <person name="Jorgensen S.L."/>
            <person name="Zaremba-Niedzwiedzka K."/>
            <person name="Martijn J."/>
            <person name="Lind A.E."/>
            <person name="van Eijk R."/>
            <person name="Schleper C."/>
            <person name="Guy L."/>
            <person name="Ettema T.J."/>
        </authorList>
    </citation>
    <scope>NUCLEOTIDE SEQUENCE</scope>
</reference>
<dbReference type="EMBL" id="LAZR01035480">
    <property type="protein sequence ID" value="KKL27395.1"/>
    <property type="molecule type" value="Genomic_DNA"/>
</dbReference>
<dbReference type="InterPro" id="IPR013320">
    <property type="entry name" value="ConA-like_dom_sf"/>
</dbReference>
<evidence type="ECO:0000313" key="1">
    <source>
        <dbReference type="EMBL" id="KKL27395.1"/>
    </source>
</evidence>
<name>A0A0F9BZP1_9ZZZZ</name>
<proteinExistence type="predicted"/>
<comment type="caution">
    <text evidence="1">The sequence shown here is derived from an EMBL/GenBank/DDBJ whole genome shotgun (WGS) entry which is preliminary data.</text>
</comment>
<gene>
    <name evidence="1" type="ORF">LCGC14_2385580</name>
</gene>
<protein>
    <recommendedName>
        <fullName evidence="2">LamG-like jellyroll fold domain-containing protein</fullName>
    </recommendedName>
</protein>
<dbReference type="Gene3D" id="2.60.120.200">
    <property type="match status" value="1"/>
</dbReference>
<sequence length="281" mass="29642">MAIYVNGRDQERHYDPFEDLDAILTLLGTTNTFFWPFLESTGIDVQSYGEEDAPLISGEAGTNVELNDPATGWAPFKHLGGVHSYHFEGADDQHLHGGDAAKLSFNGTTDAAFSVGCFFYAEAATGTLISKYDAAGTAREWRLHLLAGPDLGLELFQDIILDSETAQTTTALSLRQWYSGVITYGGAGGDGGGGAEKQAANDMIIYIDGVAVTATVSEVGGAYVDMVGGATGVMIGANDDNAAPANEFTGRMGLPILCGKQMSAVNVAEYHARGKRLLGLD</sequence>